<name>A0ABR8XR43_9BACL</name>
<dbReference type="Proteomes" id="UP000600565">
    <property type="component" value="Unassembled WGS sequence"/>
</dbReference>
<accession>A0ABR8XR43</accession>
<keyword evidence="2" id="KW-1185">Reference proteome</keyword>
<comment type="caution">
    <text evidence="1">The sequence shown here is derived from an EMBL/GenBank/DDBJ whole genome shotgun (WGS) entry which is preliminary data.</text>
</comment>
<sequence>MNNHTPYTSQSLIGIIVPKILQDTIRETLRGFPNIQPHYFIIHDFSMTDELQRFIYEYEMLVVADPYIFQQLKLYDSSLPLYQINSRAIRLYELLLTHQLQNVQKQYCFDLMQQSDILSITHQLQQEIDFVYSTGETIDEIVDAHTKHAEQGAFPITTIASVYISLCERNIECRYLIPTKQEMIVAFERVLLASKGRQNKESQIVYGIIQFEPFTKQVQSKVEQILHYFTQQLDGHLIMLNPLQYSFITTRGQLERETLGYKHLPLLSRFKEELQINCTIGIGFGINAYDSGRHAKQALYQANENGPNLCYIVREDNSVIGPIDTTVFINYEQYPLVITDLKLLERAEKAGMSASYISKLMGRIMKHQKLVYTADELAQTLNITLRSANRILLKWLDAGLVDIIGEEKVAHRGRPRRIYYIQFLEDLKNQ</sequence>
<proteinExistence type="predicted"/>
<dbReference type="RefSeq" id="WP_191704915.1">
    <property type="nucleotide sequence ID" value="NZ_JACSPW010000016.1"/>
</dbReference>
<protein>
    <submittedName>
        <fullName evidence="1">Transcriptional regulator</fullName>
    </submittedName>
</protein>
<gene>
    <name evidence="1" type="ORF">H9632_15190</name>
</gene>
<reference evidence="1 2" key="1">
    <citation type="submission" date="2020-08" db="EMBL/GenBank/DDBJ databases">
        <title>A Genomic Blueprint of the Chicken Gut Microbiome.</title>
        <authorList>
            <person name="Gilroy R."/>
            <person name="Ravi A."/>
            <person name="Getino M."/>
            <person name="Pursley I."/>
            <person name="Horton D.L."/>
            <person name="Alikhan N.-F."/>
            <person name="Baker D."/>
            <person name="Gharbi K."/>
            <person name="Hall N."/>
            <person name="Watson M."/>
            <person name="Adriaenssens E.M."/>
            <person name="Foster-Nyarko E."/>
            <person name="Jarju S."/>
            <person name="Secka A."/>
            <person name="Antonio M."/>
            <person name="Oren A."/>
            <person name="Chaudhuri R."/>
            <person name="La Ragione R.M."/>
            <person name="Hildebrand F."/>
            <person name="Pallen M.J."/>
        </authorList>
    </citation>
    <scope>NUCLEOTIDE SEQUENCE [LARGE SCALE GENOMIC DNA]</scope>
    <source>
        <strain evidence="1 2">Sa1YVA6</strain>
    </source>
</reference>
<evidence type="ECO:0000313" key="1">
    <source>
        <dbReference type="EMBL" id="MBD8034415.1"/>
    </source>
</evidence>
<dbReference type="EMBL" id="JACSPW010000016">
    <property type="protein sequence ID" value="MBD8034415.1"/>
    <property type="molecule type" value="Genomic_DNA"/>
</dbReference>
<evidence type="ECO:0000313" key="2">
    <source>
        <dbReference type="Proteomes" id="UP000600565"/>
    </source>
</evidence>
<organism evidence="1 2">
    <name type="scientific">Solibacillus merdavium</name>
    <dbReference type="NCBI Taxonomy" id="2762218"/>
    <lineage>
        <taxon>Bacteria</taxon>
        <taxon>Bacillati</taxon>
        <taxon>Bacillota</taxon>
        <taxon>Bacilli</taxon>
        <taxon>Bacillales</taxon>
        <taxon>Caryophanaceae</taxon>
        <taxon>Solibacillus</taxon>
    </lineage>
</organism>